<dbReference type="InterPro" id="IPR043502">
    <property type="entry name" value="DNA/RNA_pol_sf"/>
</dbReference>
<proteinExistence type="inferred from homology"/>
<dbReference type="SUPFAM" id="SSF53098">
    <property type="entry name" value="Ribonuclease H-like"/>
    <property type="match status" value="1"/>
</dbReference>
<keyword evidence="6" id="KW-0235">DNA replication</keyword>
<evidence type="ECO:0000256" key="4">
    <source>
        <dbReference type="ARBA" id="ARBA00022679"/>
    </source>
</evidence>
<sequence>MKKIQQFFLSDYNYHIEKIKNVNLKLMNKEYDKHYIYAHNLSNLDGIFLLKHLTSFENTYLKPLIKDGKIINLLFKFYKYSINFRDSLLFFPNLSLDKLSKAFDLKDLSKTFFPFKFVNDPKVSLDYVGPIPKFEYFDGITVKIYNNYYKNFENNWSLREESIKYCNQDCIALYNVLVKFNEFIFKLFNKNINNFPTLPSLAFGIFRNKYFKDKKIPLITEQMFYELKKSYTGSSTDVYIPFGRNVKGYDVNYLYPSKMLENPMPVGNITYFEGDITIINSNAFGFFGFFDVIITSPSENFNIPIIQTKVKERTVSPLGKWRDTLFSE</sequence>
<dbReference type="GO" id="GO:0006260">
    <property type="term" value="P:DNA replication"/>
    <property type="evidence" value="ECO:0007669"/>
    <property type="project" value="UniProtKB-KW"/>
</dbReference>
<dbReference type="GO" id="GO:0000166">
    <property type="term" value="F:nucleotide binding"/>
    <property type="evidence" value="ECO:0007669"/>
    <property type="project" value="InterPro"/>
</dbReference>
<dbReference type="Gene3D" id="3.90.1600.10">
    <property type="entry name" value="Palm domain of DNA polymerase"/>
    <property type="match status" value="1"/>
</dbReference>
<dbReference type="PANTHER" id="PTHR33568:SF3">
    <property type="entry name" value="DNA-DIRECTED DNA POLYMERASE"/>
    <property type="match status" value="1"/>
</dbReference>
<comment type="catalytic activity">
    <reaction evidence="9">
        <text>DNA(n) + a 2'-deoxyribonucleoside 5'-triphosphate = DNA(n+1) + diphosphate</text>
        <dbReference type="Rhea" id="RHEA:22508"/>
        <dbReference type="Rhea" id="RHEA-COMP:17339"/>
        <dbReference type="Rhea" id="RHEA-COMP:17340"/>
        <dbReference type="ChEBI" id="CHEBI:33019"/>
        <dbReference type="ChEBI" id="CHEBI:61560"/>
        <dbReference type="ChEBI" id="CHEBI:173112"/>
        <dbReference type="EC" id="2.7.7.7"/>
    </reaction>
</comment>
<keyword evidence="5" id="KW-0548">Nucleotidyltransferase</keyword>
<dbReference type="AlphaFoldDB" id="A0A7T3U4V2"/>
<gene>
    <name evidence="11" type="primary">orf328</name>
</gene>
<dbReference type="InterPro" id="IPR023211">
    <property type="entry name" value="DNA_pol_palm_dom_sf"/>
</dbReference>
<keyword evidence="4" id="KW-0808">Transferase</keyword>
<evidence type="ECO:0000256" key="9">
    <source>
        <dbReference type="ARBA" id="ARBA00049244"/>
    </source>
</evidence>
<dbReference type="Pfam" id="PF03175">
    <property type="entry name" value="DNA_pol_B_2"/>
    <property type="match status" value="1"/>
</dbReference>
<evidence type="ECO:0000256" key="6">
    <source>
        <dbReference type="ARBA" id="ARBA00022705"/>
    </source>
</evidence>
<evidence type="ECO:0000313" key="11">
    <source>
        <dbReference type="EMBL" id="QPZ51085.1"/>
    </source>
</evidence>
<evidence type="ECO:0000256" key="1">
    <source>
        <dbReference type="ARBA" id="ARBA00005755"/>
    </source>
</evidence>
<dbReference type="GO" id="GO:0003887">
    <property type="term" value="F:DNA-directed DNA polymerase activity"/>
    <property type="evidence" value="ECO:0007669"/>
    <property type="project" value="UniProtKB-KW"/>
</dbReference>
<accession>A0A7T3U4V2</accession>
<keyword evidence="7" id="KW-0239">DNA-directed DNA polymerase</keyword>
<protein>
    <recommendedName>
        <fullName evidence="3">Probable DNA polymerase</fullName>
        <ecNumber evidence="2">2.7.7.7</ecNumber>
    </recommendedName>
</protein>
<evidence type="ECO:0000259" key="10">
    <source>
        <dbReference type="Pfam" id="PF03175"/>
    </source>
</evidence>
<name>A0A7T3U4V2_9AGAR</name>
<dbReference type="GO" id="GO:0003677">
    <property type="term" value="F:DNA binding"/>
    <property type="evidence" value="ECO:0007669"/>
    <property type="project" value="UniProtKB-KW"/>
</dbReference>
<keyword evidence="11" id="KW-0496">Mitochondrion</keyword>
<evidence type="ECO:0000256" key="8">
    <source>
        <dbReference type="ARBA" id="ARBA00023125"/>
    </source>
</evidence>
<dbReference type="SUPFAM" id="SSF56672">
    <property type="entry name" value="DNA/RNA polymerases"/>
    <property type="match status" value="1"/>
</dbReference>
<evidence type="ECO:0000256" key="3">
    <source>
        <dbReference type="ARBA" id="ARBA00014385"/>
    </source>
</evidence>
<organism evidence="11">
    <name type="scientific">Clavaria fumosa</name>
    <dbReference type="NCBI Taxonomy" id="264083"/>
    <lineage>
        <taxon>Eukaryota</taxon>
        <taxon>Fungi</taxon>
        <taxon>Dikarya</taxon>
        <taxon>Basidiomycota</taxon>
        <taxon>Agaricomycotina</taxon>
        <taxon>Agaricomycetes</taxon>
        <taxon>Agaricomycetidae</taxon>
        <taxon>Agaricales</taxon>
        <taxon>Clavariineae</taxon>
        <taxon>Clavariaceae</taxon>
        <taxon>Clavaria</taxon>
    </lineage>
</organism>
<dbReference type="EMBL" id="MT114157">
    <property type="protein sequence ID" value="QPZ51085.1"/>
    <property type="molecule type" value="Genomic_DNA"/>
</dbReference>
<reference evidence="11" key="1">
    <citation type="journal article" date="2020" name="IMA Fungus">
        <title>The 256 kb mitochondrial genome of Clavaria fumosa is the largest among phylum Basidiomycota and is rich in introns and intronic ORFs.</title>
        <authorList>
            <person name="Wang X."/>
            <person name="Wang Y."/>
            <person name="Yao W."/>
            <person name="Shen J."/>
            <person name="Chen M."/>
            <person name="Gao M."/>
            <person name="Ren J."/>
            <person name="Li Q."/>
            <person name="Liu N."/>
        </authorList>
    </citation>
    <scope>NUCLEOTIDE SEQUENCE</scope>
</reference>
<keyword evidence="8" id="KW-0238">DNA-binding</keyword>
<dbReference type="InterPro" id="IPR012337">
    <property type="entry name" value="RNaseH-like_sf"/>
</dbReference>
<evidence type="ECO:0000256" key="2">
    <source>
        <dbReference type="ARBA" id="ARBA00012417"/>
    </source>
</evidence>
<dbReference type="GeneID" id="65338495"/>
<dbReference type="InterPro" id="IPR004868">
    <property type="entry name" value="DNA-dir_DNA_pol_B_mt/vir"/>
</dbReference>
<comment type="similarity">
    <text evidence="1">Belongs to the DNA polymerase type-B family.</text>
</comment>
<geneLocation type="mitochondrion" evidence="11"/>
<dbReference type="PANTHER" id="PTHR33568">
    <property type="entry name" value="DNA POLYMERASE"/>
    <property type="match status" value="1"/>
</dbReference>
<feature type="domain" description="DNA-directed DNA polymerase family B mitochondria/virus" evidence="10">
    <location>
        <begin position="27"/>
        <end position="327"/>
    </location>
</feature>
<evidence type="ECO:0000256" key="7">
    <source>
        <dbReference type="ARBA" id="ARBA00022932"/>
    </source>
</evidence>
<dbReference type="EC" id="2.7.7.7" evidence="2"/>
<evidence type="ECO:0000256" key="5">
    <source>
        <dbReference type="ARBA" id="ARBA00022695"/>
    </source>
</evidence>
<dbReference type="Gene3D" id="3.30.420.10">
    <property type="entry name" value="Ribonuclease H-like superfamily/Ribonuclease H"/>
    <property type="match status" value="1"/>
</dbReference>
<dbReference type="RefSeq" id="YP_010130183.1">
    <property type="nucleotide sequence ID" value="NC_056336.1"/>
</dbReference>
<dbReference type="InterPro" id="IPR036397">
    <property type="entry name" value="RNaseH_sf"/>
</dbReference>